<dbReference type="InterPro" id="IPR008136">
    <property type="entry name" value="CinA_C"/>
</dbReference>
<gene>
    <name evidence="2" type="ORF">IAA31_00475</name>
</gene>
<organism evidence="2 3">
    <name type="scientific">Candidatus Anaerobiospirillum merdipullorum</name>
    <dbReference type="NCBI Taxonomy" id="2838450"/>
    <lineage>
        <taxon>Bacteria</taxon>
        <taxon>Pseudomonadati</taxon>
        <taxon>Pseudomonadota</taxon>
        <taxon>Gammaproteobacteria</taxon>
        <taxon>Aeromonadales</taxon>
        <taxon>Succinivibrionaceae</taxon>
        <taxon>Anaerobiospirillum</taxon>
    </lineage>
</organism>
<dbReference type="Proteomes" id="UP000824150">
    <property type="component" value="Unassembled WGS sequence"/>
</dbReference>
<dbReference type="Gene3D" id="3.90.950.20">
    <property type="entry name" value="CinA-like"/>
    <property type="match status" value="1"/>
</dbReference>
<dbReference type="Pfam" id="PF02464">
    <property type="entry name" value="CinA"/>
    <property type="match status" value="1"/>
</dbReference>
<evidence type="ECO:0000313" key="3">
    <source>
        <dbReference type="Proteomes" id="UP000824150"/>
    </source>
</evidence>
<evidence type="ECO:0000313" key="2">
    <source>
        <dbReference type="EMBL" id="MBU3825956.1"/>
    </source>
</evidence>
<reference evidence="2" key="1">
    <citation type="journal article" date="2021" name="PeerJ">
        <title>Extensive microbial diversity within the chicken gut microbiome revealed by metagenomics and culture.</title>
        <authorList>
            <person name="Gilroy R."/>
            <person name="Ravi A."/>
            <person name="Getino M."/>
            <person name="Pursley I."/>
            <person name="Horton D.L."/>
            <person name="Alikhan N.F."/>
            <person name="Baker D."/>
            <person name="Gharbi K."/>
            <person name="Hall N."/>
            <person name="Watson M."/>
            <person name="Adriaenssens E.M."/>
            <person name="Foster-Nyarko E."/>
            <person name="Jarju S."/>
            <person name="Secka A."/>
            <person name="Antonio M."/>
            <person name="Oren A."/>
            <person name="Chaudhuri R.R."/>
            <person name="La Ragione R."/>
            <person name="Hildebrand F."/>
            <person name="Pallen M.J."/>
        </authorList>
    </citation>
    <scope>NUCLEOTIDE SEQUENCE</scope>
    <source>
        <strain evidence="2">687</strain>
    </source>
</reference>
<proteinExistence type="predicted"/>
<protein>
    <submittedName>
        <fullName evidence="2">CinA family protein</fullName>
    </submittedName>
</protein>
<name>A0A9E2KLG2_9GAMM</name>
<dbReference type="SUPFAM" id="SSF142433">
    <property type="entry name" value="CinA-like"/>
    <property type="match status" value="1"/>
</dbReference>
<dbReference type="AlphaFoldDB" id="A0A9E2KLG2"/>
<dbReference type="InterPro" id="IPR036653">
    <property type="entry name" value="CinA-like_C"/>
</dbReference>
<dbReference type="NCBIfam" id="TIGR00199">
    <property type="entry name" value="PncC_domain"/>
    <property type="match status" value="1"/>
</dbReference>
<reference evidence="2" key="2">
    <citation type="submission" date="2021-04" db="EMBL/GenBank/DDBJ databases">
        <authorList>
            <person name="Gilroy R."/>
        </authorList>
    </citation>
    <scope>NUCLEOTIDE SEQUENCE</scope>
    <source>
        <strain evidence="2">687</strain>
    </source>
</reference>
<comment type="caution">
    <text evidence="2">The sequence shown here is derived from an EMBL/GenBank/DDBJ whole genome shotgun (WGS) entry which is preliminary data.</text>
</comment>
<accession>A0A9E2KLG2</accession>
<dbReference type="EMBL" id="JAHLFG010000005">
    <property type="protein sequence ID" value="MBU3825956.1"/>
    <property type="molecule type" value="Genomic_DNA"/>
</dbReference>
<feature type="domain" description="CinA C-terminal" evidence="1">
    <location>
        <begin position="5"/>
        <end position="157"/>
    </location>
</feature>
<sequence length="162" mass="17014">MQSAENLAQQLQDYCLARKLKVTCAESCTGGLIAATITAIPGSSGYFERSFVTYCNAAKHELLGVEERVLVTVGAVSEQTAKQMAQGALMAAKADMAVGVTGIAGPDGGSALKPVGTVWIGWCVRGQEPFARCFHFKGNRAEVRAQSVEQALMGLISCAKLA</sequence>
<evidence type="ECO:0000259" key="1">
    <source>
        <dbReference type="Pfam" id="PF02464"/>
    </source>
</evidence>